<sequence>MGGASVVAGSFFMTKASSSNNTTQIITDTSRYHQIRTQLWSEHDKVNHFPLKIPADAQQVSMAYSANQSQGNSFFQIRLKQSAEKIQKLRSHYQQIASHKYYGGDTNSHINQANGIPTTFFYTSNSGRETFPSSYEILVLKAQDQGQSGFKWNRGYSYGVAVDSTQSEIVYWAEKW</sequence>
<proteinExistence type="predicted"/>
<gene>
    <name evidence="1" type="ORF">B6N60_02522</name>
</gene>
<protein>
    <submittedName>
        <fullName evidence="1">Uncharacterized protein</fullName>
    </submittedName>
</protein>
<dbReference type="KEGG" id="rsin:B6N60_02522"/>
<dbReference type="AlphaFoldDB" id="A0A975T9H2"/>
<accession>A0A975T9H2</accession>
<evidence type="ECO:0000313" key="1">
    <source>
        <dbReference type="EMBL" id="QXE23831.1"/>
    </source>
</evidence>
<dbReference type="EMBL" id="CP021056">
    <property type="protein sequence ID" value="QXE23831.1"/>
    <property type="molecule type" value="Genomic_DNA"/>
</dbReference>
<keyword evidence="2" id="KW-1185">Reference proteome</keyword>
<evidence type="ECO:0000313" key="2">
    <source>
        <dbReference type="Proteomes" id="UP000683511"/>
    </source>
</evidence>
<reference evidence="1" key="1">
    <citation type="submission" date="2017-04" db="EMBL/GenBank/DDBJ databases">
        <title>Genome deletions in a multicellular cyanobacterial endosymbiont for morphological adaptation in marine diatoms.</title>
        <authorList>
            <person name="Wang Y."/>
            <person name="Gao H."/>
            <person name="Li R."/>
            <person name="Xu X."/>
        </authorList>
    </citation>
    <scope>NUCLEOTIDE SEQUENCE</scope>
    <source>
        <strain evidence="1">FACHB 800</strain>
    </source>
</reference>
<dbReference type="Proteomes" id="UP000683511">
    <property type="component" value="Chromosome"/>
</dbReference>
<organism evidence="1 2">
    <name type="scientific">Richelia sinica FACHB-800</name>
    <dbReference type="NCBI Taxonomy" id="1357546"/>
    <lineage>
        <taxon>Bacteria</taxon>
        <taxon>Bacillati</taxon>
        <taxon>Cyanobacteriota</taxon>
        <taxon>Cyanophyceae</taxon>
        <taxon>Nostocales</taxon>
        <taxon>Nostocaceae</taxon>
        <taxon>Richelia</taxon>
    </lineage>
</organism>
<name>A0A975T9H2_9NOST</name>